<feature type="region of interest" description="Disordered" evidence="1">
    <location>
        <begin position="276"/>
        <end position="313"/>
    </location>
</feature>
<feature type="compositionally biased region" description="Acidic residues" evidence="1">
    <location>
        <begin position="181"/>
        <end position="192"/>
    </location>
</feature>
<evidence type="ECO:0000313" key="3">
    <source>
        <dbReference type="Proteomes" id="UP001212997"/>
    </source>
</evidence>
<sequence length="901" mass="99195">MPFPSSSLSENSKHEIYKYEEIDLQTYKLHKSEIDDKPPSLESPSRTKKRTKLPRAGDIWIPYTDQAREGEGGIANELIHHHAMALAREGKRVVRVPTYLEGGIVVHWVRDHSITEEDVGHILRTLIQAVKSEDDTTQSHRSRSPAIISLLSSDDDQDNSTKPLIHPTRKVFQDEPIIVDSDSEDIAEDQSDSEAPALASAPAPRQATPTRWLPHHSISAAHTRPQVENDANLRSEALLIEEESTSRGFPPEALMRNSSTICSLARESSRTLAAIASGSAGTETAEDREPPSTPLPDTRSGKGLVSTSLDPAPKRAFVIEQDSDLDAGQQLPEPTISTLHGNESEGGESVHGPSRVGLRPRTPVHSPERDNRFPRTGSHTESSSSSDVEMNSGEEDMSSVRRSSPPRYVSPVRRDDLAAVLLAGPSHVEFDPQLATRIAEQHASPLGIRPPVSVREPRRGPIHTRENVAIRSPTASSSGSHGPPASPRRHNPSKRKRKESEAGPSHRRRIIWSPLTSDSDGGNGGDESDGVGFRDSDSEAIGNRTWTTSDQEHVVNCLKSKEGRTVQLPVSPWVRARRLLVPSDRRCPLAALYMRGDLQFIHHSRLYRISSFSLPSPDMRGASDACLLNTTTAIVGYAAGSIQPQVSVLILDAEQAPRRVTVTHRGHSTISERRTSDTSSPNEGISCLAPMNGPKLAFLSGGHDKTMRMWTLNVVNGEFIGRSQSIITTHKNSVRALAHCTFNNTVFSASGPSIHTTDLAQRAGGVKEERLSNKLRQIHLHTSTPHVVVLEVDHLDDQMEVYDTRRASFNRTACSRFGFRDAGWSTRGRSFCKGSYMESYFARGYNDGQVCIWDLRNLKNVVTKFHCKRGAAVVHTVLTKQTVMAYGEHAVSIWDRRANAV</sequence>
<evidence type="ECO:0000256" key="1">
    <source>
        <dbReference type="SAM" id="MobiDB-lite"/>
    </source>
</evidence>
<dbReference type="EMBL" id="JANAWD010000648">
    <property type="protein sequence ID" value="KAJ3476961.1"/>
    <property type="molecule type" value="Genomic_DNA"/>
</dbReference>
<dbReference type="Proteomes" id="UP001212997">
    <property type="component" value="Unassembled WGS sequence"/>
</dbReference>
<feature type="region of interest" description="Disordered" evidence="1">
    <location>
        <begin position="326"/>
        <end position="410"/>
    </location>
</feature>
<keyword evidence="3" id="KW-1185">Reference proteome</keyword>
<dbReference type="AlphaFoldDB" id="A0AAD5Y8Z7"/>
<gene>
    <name evidence="2" type="ORF">NLI96_g10792</name>
</gene>
<feature type="compositionally biased region" description="Low complexity" evidence="1">
    <location>
        <begin position="400"/>
        <end position="410"/>
    </location>
</feature>
<feature type="compositionally biased region" description="Low complexity" evidence="1">
    <location>
        <begin position="472"/>
        <end position="483"/>
    </location>
</feature>
<feature type="compositionally biased region" description="Basic and acidic residues" evidence="1">
    <location>
        <begin position="455"/>
        <end position="468"/>
    </location>
</feature>
<dbReference type="InterPro" id="IPR015943">
    <property type="entry name" value="WD40/YVTN_repeat-like_dom_sf"/>
</dbReference>
<feature type="compositionally biased region" description="Low complexity" evidence="1">
    <location>
        <begin position="195"/>
        <end position="207"/>
    </location>
</feature>
<feature type="region of interest" description="Disordered" evidence="1">
    <location>
        <begin position="149"/>
        <end position="210"/>
    </location>
</feature>
<feature type="compositionally biased region" description="Basic residues" evidence="1">
    <location>
        <begin position="487"/>
        <end position="497"/>
    </location>
</feature>
<evidence type="ECO:0000313" key="2">
    <source>
        <dbReference type="EMBL" id="KAJ3476961.1"/>
    </source>
</evidence>
<dbReference type="SUPFAM" id="SSF50978">
    <property type="entry name" value="WD40 repeat-like"/>
    <property type="match status" value="1"/>
</dbReference>
<reference evidence="2" key="1">
    <citation type="submission" date="2022-07" db="EMBL/GenBank/DDBJ databases">
        <title>Genome Sequence of Physisporinus lineatus.</title>
        <authorList>
            <person name="Buettner E."/>
        </authorList>
    </citation>
    <scope>NUCLEOTIDE SEQUENCE</scope>
    <source>
        <strain evidence="2">VT162</strain>
    </source>
</reference>
<accession>A0AAD5Y8Z7</accession>
<feature type="region of interest" description="Disordered" evidence="1">
    <location>
        <begin position="31"/>
        <end position="52"/>
    </location>
</feature>
<dbReference type="Gene3D" id="2.130.10.10">
    <property type="entry name" value="YVTN repeat-like/Quinoprotein amine dehydrogenase"/>
    <property type="match status" value="1"/>
</dbReference>
<protein>
    <submittedName>
        <fullName evidence="2">Uncharacterized protein</fullName>
    </submittedName>
</protein>
<dbReference type="InterPro" id="IPR036322">
    <property type="entry name" value="WD40_repeat_dom_sf"/>
</dbReference>
<comment type="caution">
    <text evidence="2">The sequence shown here is derived from an EMBL/GenBank/DDBJ whole genome shotgun (WGS) entry which is preliminary data.</text>
</comment>
<proteinExistence type="predicted"/>
<name>A0AAD5Y8Z7_9APHY</name>
<feature type="region of interest" description="Disordered" evidence="1">
    <location>
        <begin position="446"/>
        <end position="547"/>
    </location>
</feature>
<organism evidence="2 3">
    <name type="scientific">Meripilus lineatus</name>
    <dbReference type="NCBI Taxonomy" id="2056292"/>
    <lineage>
        <taxon>Eukaryota</taxon>
        <taxon>Fungi</taxon>
        <taxon>Dikarya</taxon>
        <taxon>Basidiomycota</taxon>
        <taxon>Agaricomycotina</taxon>
        <taxon>Agaricomycetes</taxon>
        <taxon>Polyporales</taxon>
        <taxon>Meripilaceae</taxon>
        <taxon>Meripilus</taxon>
    </lineage>
</organism>